<dbReference type="InterPro" id="IPR015869">
    <property type="entry name" value="Transcrpt_antiterm_NusG_bac_CS"/>
</dbReference>
<dbReference type="InterPro" id="IPR014722">
    <property type="entry name" value="Rib_uL2_dom2"/>
</dbReference>
<evidence type="ECO:0000256" key="2">
    <source>
        <dbReference type="ARBA" id="ARBA00022814"/>
    </source>
</evidence>
<dbReference type="CDD" id="cd06091">
    <property type="entry name" value="KOW_NusG"/>
    <property type="match status" value="1"/>
</dbReference>
<dbReference type="NCBIfam" id="TIGR00922">
    <property type="entry name" value="nusG"/>
    <property type="match status" value="1"/>
</dbReference>
<comment type="caution">
    <text evidence="10">The sequence shown here is derived from an EMBL/GenBank/DDBJ whole genome shotgun (WGS) entry which is preliminary data.</text>
</comment>
<dbReference type="SUPFAM" id="SSF50104">
    <property type="entry name" value="Translation proteins SH3-like domain"/>
    <property type="match status" value="1"/>
</dbReference>
<evidence type="ECO:0000256" key="6">
    <source>
        <dbReference type="NCBIfam" id="TIGR00922"/>
    </source>
</evidence>
<evidence type="ECO:0000256" key="7">
    <source>
        <dbReference type="RuleBase" id="RU000538"/>
    </source>
</evidence>
<proteinExistence type="inferred from homology"/>
<evidence type="ECO:0000256" key="5">
    <source>
        <dbReference type="HAMAP-Rule" id="MF_00948"/>
    </source>
</evidence>
<protein>
    <recommendedName>
        <fullName evidence="5 6">Transcription termination/antitermination protein NusG</fullName>
    </recommendedName>
</protein>
<dbReference type="EMBL" id="PEYE01000022">
    <property type="protein sequence ID" value="PIS38929.1"/>
    <property type="molecule type" value="Genomic_DNA"/>
</dbReference>
<dbReference type="SUPFAM" id="SSF82679">
    <property type="entry name" value="N-utilization substance G protein NusG, N-terminal domain"/>
    <property type="match status" value="1"/>
</dbReference>
<evidence type="ECO:0000256" key="4">
    <source>
        <dbReference type="ARBA" id="ARBA00023163"/>
    </source>
</evidence>
<organism evidence="10 11">
    <name type="scientific">Candidatus Nealsonbacteria bacterium CG08_land_8_20_14_0_20_43_11</name>
    <dbReference type="NCBI Taxonomy" id="1974706"/>
    <lineage>
        <taxon>Bacteria</taxon>
        <taxon>Candidatus Nealsoniibacteriota</taxon>
    </lineage>
</organism>
<evidence type="ECO:0000256" key="3">
    <source>
        <dbReference type="ARBA" id="ARBA00023015"/>
    </source>
</evidence>
<dbReference type="HAMAP" id="MF_00948">
    <property type="entry name" value="NusG"/>
    <property type="match status" value="1"/>
</dbReference>
<keyword evidence="3 5" id="KW-0805">Transcription regulation</keyword>
<gene>
    <name evidence="5" type="primary">nusG</name>
    <name evidence="10" type="ORF">COT34_01160</name>
</gene>
<dbReference type="Gene3D" id="3.30.70.940">
    <property type="entry name" value="NusG, N-terminal domain"/>
    <property type="match status" value="1"/>
</dbReference>
<dbReference type="SMART" id="SM00739">
    <property type="entry name" value="KOW"/>
    <property type="match status" value="1"/>
</dbReference>
<dbReference type="InterPro" id="IPR001062">
    <property type="entry name" value="Transcrpt_antiterm_NusG"/>
</dbReference>
<name>A0A2M6T0S8_9BACT</name>
<keyword evidence="2 5" id="KW-0889">Transcription antitermination</keyword>
<accession>A0A2M6T0S8</accession>
<dbReference type="InterPro" id="IPR043425">
    <property type="entry name" value="NusG-like"/>
</dbReference>
<dbReference type="FunFam" id="3.30.70.940:FF:000002">
    <property type="entry name" value="Transcription termination/antitermination protein NusG"/>
    <property type="match status" value="1"/>
</dbReference>
<dbReference type="GO" id="GO:0032784">
    <property type="term" value="P:regulation of DNA-templated transcription elongation"/>
    <property type="evidence" value="ECO:0007669"/>
    <property type="project" value="InterPro"/>
</dbReference>
<dbReference type="PRINTS" id="PR00338">
    <property type="entry name" value="NUSGTNSCPFCT"/>
</dbReference>
<feature type="domain" description="NusG-like N-terminal" evidence="8">
    <location>
        <begin position="9"/>
        <end position="117"/>
    </location>
</feature>
<dbReference type="InterPro" id="IPR008991">
    <property type="entry name" value="Translation_prot_SH3-like_sf"/>
</dbReference>
<dbReference type="GO" id="GO:0031564">
    <property type="term" value="P:transcription antitermination"/>
    <property type="evidence" value="ECO:0007669"/>
    <property type="project" value="UniProtKB-UniRule"/>
</dbReference>
<evidence type="ECO:0000256" key="1">
    <source>
        <dbReference type="ARBA" id="ARBA00022472"/>
    </source>
</evidence>
<dbReference type="FunFam" id="2.30.30.30:FF:000002">
    <property type="entry name" value="Transcription termination/antitermination factor NusG"/>
    <property type="match status" value="1"/>
</dbReference>
<dbReference type="Pfam" id="PF00467">
    <property type="entry name" value="KOW"/>
    <property type="match status" value="1"/>
</dbReference>
<dbReference type="GO" id="GO:0005829">
    <property type="term" value="C:cytosol"/>
    <property type="evidence" value="ECO:0007669"/>
    <property type="project" value="UniProtKB-ARBA"/>
</dbReference>
<comment type="similarity">
    <text evidence="5 7">Belongs to the NusG family.</text>
</comment>
<dbReference type="InterPro" id="IPR036735">
    <property type="entry name" value="NGN_dom_sf"/>
</dbReference>
<dbReference type="InterPro" id="IPR005824">
    <property type="entry name" value="KOW"/>
</dbReference>
<dbReference type="PROSITE" id="PS01014">
    <property type="entry name" value="NUSG"/>
    <property type="match status" value="1"/>
</dbReference>
<evidence type="ECO:0000259" key="8">
    <source>
        <dbReference type="SMART" id="SM00738"/>
    </source>
</evidence>
<dbReference type="SMART" id="SM00738">
    <property type="entry name" value="NGN"/>
    <property type="match status" value="1"/>
</dbReference>
<evidence type="ECO:0000313" key="10">
    <source>
        <dbReference type="EMBL" id="PIS38929.1"/>
    </source>
</evidence>
<dbReference type="InterPro" id="IPR047050">
    <property type="entry name" value="NGN"/>
</dbReference>
<dbReference type="Proteomes" id="UP000229390">
    <property type="component" value="Unassembled WGS sequence"/>
</dbReference>
<sequence>MPKQVLPQQRHWYVIHTYSGYEEAVAKNLKQRIESLGMEDKIFSVVVPKEKKIKIKAGKRKVVEEKIYPGYVLVEMIVTDDSWYVVRNTPNVTGFVGAGTIPVPISETEIEVLKKRMGVEEPKYEMEFKIDDPVKIVDGPFRDFDGKVTEIDRERGKLKVLINIFGRDTPVELDSLQVKKI</sequence>
<reference evidence="11" key="1">
    <citation type="submission" date="2017-09" db="EMBL/GenBank/DDBJ databases">
        <title>Depth-based differentiation of microbial function through sediment-hosted aquifers and enrichment of novel symbionts in the deep terrestrial subsurface.</title>
        <authorList>
            <person name="Probst A.J."/>
            <person name="Ladd B."/>
            <person name="Jarett J.K."/>
            <person name="Geller-Mcgrath D.E."/>
            <person name="Sieber C.M.K."/>
            <person name="Emerson J.B."/>
            <person name="Anantharaman K."/>
            <person name="Thomas B.C."/>
            <person name="Malmstrom R."/>
            <person name="Stieglmeier M."/>
            <person name="Klingl A."/>
            <person name="Woyke T."/>
            <person name="Ryan C.M."/>
            <person name="Banfield J.F."/>
        </authorList>
    </citation>
    <scope>NUCLEOTIDE SEQUENCE [LARGE SCALE GENOMIC DNA]</scope>
</reference>
<dbReference type="InterPro" id="IPR006645">
    <property type="entry name" value="NGN-like_dom"/>
</dbReference>
<dbReference type="GO" id="GO:0006354">
    <property type="term" value="P:DNA-templated transcription elongation"/>
    <property type="evidence" value="ECO:0007669"/>
    <property type="project" value="UniProtKB-UniRule"/>
</dbReference>
<keyword evidence="1 5" id="KW-0806">Transcription termination</keyword>
<dbReference type="PANTHER" id="PTHR30265:SF2">
    <property type="entry name" value="TRANSCRIPTION TERMINATION_ANTITERMINATION PROTEIN NUSG"/>
    <property type="match status" value="1"/>
</dbReference>
<dbReference type="AlphaFoldDB" id="A0A2M6T0S8"/>
<keyword evidence="4 5" id="KW-0804">Transcription</keyword>
<dbReference type="PANTHER" id="PTHR30265">
    <property type="entry name" value="RHO-INTERACTING TRANSCRIPTION TERMINATION FACTOR NUSG"/>
    <property type="match status" value="1"/>
</dbReference>
<dbReference type="GO" id="GO:0006353">
    <property type="term" value="P:DNA-templated transcription termination"/>
    <property type="evidence" value="ECO:0007669"/>
    <property type="project" value="UniProtKB-UniRule"/>
</dbReference>
<feature type="domain" description="KOW" evidence="9">
    <location>
        <begin position="127"/>
        <end position="154"/>
    </location>
</feature>
<dbReference type="Pfam" id="PF02357">
    <property type="entry name" value="NusG"/>
    <property type="match status" value="1"/>
</dbReference>
<evidence type="ECO:0000313" key="11">
    <source>
        <dbReference type="Proteomes" id="UP000229390"/>
    </source>
</evidence>
<dbReference type="CDD" id="cd09891">
    <property type="entry name" value="NGN_Bact_1"/>
    <property type="match status" value="1"/>
</dbReference>
<comment type="function">
    <text evidence="5 7">Participates in transcription elongation, termination and antitermination.</text>
</comment>
<dbReference type="Gene3D" id="2.30.30.30">
    <property type="match status" value="1"/>
</dbReference>
<evidence type="ECO:0000259" key="9">
    <source>
        <dbReference type="SMART" id="SM00739"/>
    </source>
</evidence>